<dbReference type="EMBL" id="ASHM01029302">
    <property type="protein sequence ID" value="PNX75607.1"/>
    <property type="molecule type" value="Genomic_DNA"/>
</dbReference>
<evidence type="ECO:0000256" key="1">
    <source>
        <dbReference type="ARBA" id="ARBA00002180"/>
    </source>
</evidence>
<comment type="caution">
    <text evidence="17">The sequence shown here is derived from an EMBL/GenBank/DDBJ whole genome shotgun (WGS) entry which is preliminary data.</text>
</comment>
<keyword evidence="5" id="KW-0479">Metal-binding</keyword>
<dbReference type="GO" id="GO:0015074">
    <property type="term" value="P:DNA integration"/>
    <property type="evidence" value="ECO:0007669"/>
    <property type="project" value="UniProtKB-KW"/>
</dbReference>
<dbReference type="PANTHER" id="PTHR42648">
    <property type="entry name" value="TRANSPOSASE, PUTATIVE-RELATED"/>
    <property type="match status" value="1"/>
</dbReference>
<dbReference type="GO" id="GO:0006310">
    <property type="term" value="P:DNA recombination"/>
    <property type="evidence" value="ECO:0007669"/>
    <property type="project" value="UniProtKB-KW"/>
</dbReference>
<evidence type="ECO:0000256" key="9">
    <source>
        <dbReference type="ARBA" id="ARBA00022840"/>
    </source>
</evidence>
<evidence type="ECO:0000256" key="8">
    <source>
        <dbReference type="ARBA" id="ARBA00022801"/>
    </source>
</evidence>
<dbReference type="InterPro" id="IPR001584">
    <property type="entry name" value="Integrase_cat-core"/>
</dbReference>
<evidence type="ECO:0000256" key="5">
    <source>
        <dbReference type="ARBA" id="ARBA00022723"/>
    </source>
</evidence>
<evidence type="ECO:0000256" key="6">
    <source>
        <dbReference type="ARBA" id="ARBA00022741"/>
    </source>
</evidence>
<dbReference type="InterPro" id="IPR036397">
    <property type="entry name" value="RNaseH_sf"/>
</dbReference>
<dbReference type="Gene3D" id="3.30.420.10">
    <property type="entry name" value="Ribonuclease H-like superfamily/Ribonuclease H"/>
    <property type="match status" value="1"/>
</dbReference>
<dbReference type="Pfam" id="PF22936">
    <property type="entry name" value="Pol_BBD"/>
    <property type="match status" value="1"/>
</dbReference>
<proteinExistence type="predicted"/>
<evidence type="ECO:0000256" key="7">
    <source>
        <dbReference type="ARBA" id="ARBA00022759"/>
    </source>
</evidence>
<reference evidence="17 18" key="1">
    <citation type="journal article" date="2014" name="Am. J. Bot.">
        <title>Genome assembly and annotation for red clover (Trifolium pratense; Fabaceae).</title>
        <authorList>
            <person name="Istvanek J."/>
            <person name="Jaros M."/>
            <person name="Krenek A."/>
            <person name="Repkova J."/>
        </authorList>
    </citation>
    <scope>NUCLEOTIDE SEQUENCE [LARGE SCALE GENOMIC DNA]</scope>
    <source>
        <strain evidence="18">cv. Tatra</strain>
        <tissue evidence="17">Young leaves</tissue>
    </source>
</reference>
<keyword evidence="6" id="KW-0547">Nucleotide-binding</keyword>
<keyword evidence="13" id="KW-0548">Nucleotidyltransferase</keyword>
<dbReference type="GO" id="GO:0003887">
    <property type="term" value="F:DNA-directed DNA polymerase activity"/>
    <property type="evidence" value="ECO:0007669"/>
    <property type="project" value="UniProtKB-KW"/>
</dbReference>
<dbReference type="PANTHER" id="PTHR42648:SF11">
    <property type="entry name" value="TRANSPOSON TY4-P GAG-POL POLYPROTEIN"/>
    <property type="match status" value="1"/>
</dbReference>
<dbReference type="Proteomes" id="UP000236291">
    <property type="component" value="Unassembled WGS sequence"/>
</dbReference>
<dbReference type="GO" id="GO:0016787">
    <property type="term" value="F:hydrolase activity"/>
    <property type="evidence" value="ECO:0007669"/>
    <property type="project" value="UniProtKB-KW"/>
</dbReference>
<keyword evidence="9" id="KW-0067">ATP-binding</keyword>
<dbReference type="SUPFAM" id="SSF53098">
    <property type="entry name" value="Ribonuclease H-like"/>
    <property type="match status" value="1"/>
</dbReference>
<keyword evidence="12" id="KW-0695">RNA-directed DNA polymerase</keyword>
<keyword evidence="14" id="KW-0917">Virion maturation</keyword>
<protein>
    <submittedName>
        <fullName evidence="17">Putative copia-like retrotransposable element</fullName>
    </submittedName>
</protein>
<keyword evidence="2" id="KW-1188">Viral release from host cell</keyword>
<keyword evidence="15" id="KW-0233">DNA recombination</keyword>
<accession>A0A2K3LAP2</accession>
<evidence type="ECO:0000256" key="15">
    <source>
        <dbReference type="ARBA" id="ARBA00023172"/>
    </source>
</evidence>
<keyword evidence="3" id="KW-0645">Protease</keyword>
<dbReference type="InterPro" id="IPR039537">
    <property type="entry name" value="Retrotran_Ty1/copia-like"/>
</dbReference>
<evidence type="ECO:0000313" key="18">
    <source>
        <dbReference type="Proteomes" id="UP000236291"/>
    </source>
</evidence>
<evidence type="ECO:0000256" key="13">
    <source>
        <dbReference type="ARBA" id="ARBA00022932"/>
    </source>
</evidence>
<evidence type="ECO:0000256" key="2">
    <source>
        <dbReference type="ARBA" id="ARBA00022612"/>
    </source>
</evidence>
<evidence type="ECO:0000256" key="10">
    <source>
        <dbReference type="ARBA" id="ARBA00022842"/>
    </source>
</evidence>
<keyword evidence="11" id="KW-0229">DNA integration</keyword>
<sequence>MPMKFDHVVTTIIESHDTDTLSVAELQGSIESHVNRILEKTEKVKEEALKSQLNFNNVDGSQNFIGDVFYAPGLHHNLLSMRQLSEKGYNMQIHNGFCTLIDRNGRFITKYVKLVKLERSIEIFPTGKSWRARKLLEIVHSDLCSVEIPTPGGCRIKALRTDRGQEYLAGTNFFEQHGIEHQLTTRYTAQQNGVAERKNRTIMDIVRCMLKTKQIPKEFWGRSSCYCSIYFE</sequence>
<keyword evidence="7" id="KW-0255">Endonuclease</keyword>
<dbReference type="InterPro" id="IPR054722">
    <property type="entry name" value="PolX-like_BBD"/>
</dbReference>
<keyword evidence="8" id="KW-0378">Hydrolase</keyword>
<dbReference type="PROSITE" id="PS50994">
    <property type="entry name" value="INTEGRASE"/>
    <property type="match status" value="1"/>
</dbReference>
<name>A0A2K3LAP2_TRIPR</name>
<dbReference type="GO" id="GO:0003964">
    <property type="term" value="F:RNA-directed DNA polymerase activity"/>
    <property type="evidence" value="ECO:0007669"/>
    <property type="project" value="UniProtKB-KW"/>
</dbReference>
<evidence type="ECO:0000259" key="16">
    <source>
        <dbReference type="PROSITE" id="PS50994"/>
    </source>
</evidence>
<dbReference type="GO" id="GO:0046872">
    <property type="term" value="F:metal ion binding"/>
    <property type="evidence" value="ECO:0007669"/>
    <property type="project" value="UniProtKB-KW"/>
</dbReference>
<dbReference type="AlphaFoldDB" id="A0A2K3LAP2"/>
<evidence type="ECO:0000256" key="14">
    <source>
        <dbReference type="ARBA" id="ARBA00023113"/>
    </source>
</evidence>
<evidence type="ECO:0000256" key="11">
    <source>
        <dbReference type="ARBA" id="ARBA00022908"/>
    </source>
</evidence>
<organism evidence="17 18">
    <name type="scientific">Trifolium pratense</name>
    <name type="common">Red clover</name>
    <dbReference type="NCBI Taxonomy" id="57577"/>
    <lineage>
        <taxon>Eukaryota</taxon>
        <taxon>Viridiplantae</taxon>
        <taxon>Streptophyta</taxon>
        <taxon>Embryophyta</taxon>
        <taxon>Tracheophyta</taxon>
        <taxon>Spermatophyta</taxon>
        <taxon>Magnoliopsida</taxon>
        <taxon>eudicotyledons</taxon>
        <taxon>Gunneridae</taxon>
        <taxon>Pentapetalae</taxon>
        <taxon>rosids</taxon>
        <taxon>fabids</taxon>
        <taxon>Fabales</taxon>
        <taxon>Fabaceae</taxon>
        <taxon>Papilionoideae</taxon>
        <taxon>50 kb inversion clade</taxon>
        <taxon>NPAAA clade</taxon>
        <taxon>Hologalegina</taxon>
        <taxon>IRL clade</taxon>
        <taxon>Trifolieae</taxon>
        <taxon>Trifolium</taxon>
    </lineage>
</organism>
<dbReference type="InterPro" id="IPR012337">
    <property type="entry name" value="RNaseH-like_sf"/>
</dbReference>
<evidence type="ECO:0000256" key="12">
    <source>
        <dbReference type="ARBA" id="ARBA00022918"/>
    </source>
</evidence>
<comment type="function">
    <text evidence="1">The aspartyl protease (PR) mediates the proteolytic cleavages of the Gag and Gag-Pol polyproteins after assembly of the VLP.</text>
</comment>
<dbReference type="GO" id="GO:0003676">
    <property type="term" value="F:nucleic acid binding"/>
    <property type="evidence" value="ECO:0007669"/>
    <property type="project" value="InterPro"/>
</dbReference>
<reference evidence="17 18" key="2">
    <citation type="journal article" date="2017" name="Front. Plant Sci.">
        <title>Gene Classification and Mining of Molecular Markers Useful in Red Clover (Trifolium pratense) Breeding.</title>
        <authorList>
            <person name="Istvanek J."/>
            <person name="Dluhosova J."/>
            <person name="Dluhos P."/>
            <person name="Patkova L."/>
            <person name="Nedelnik J."/>
            <person name="Repkova J."/>
        </authorList>
    </citation>
    <scope>NUCLEOTIDE SEQUENCE [LARGE SCALE GENOMIC DNA]</scope>
    <source>
        <strain evidence="18">cv. Tatra</strain>
        <tissue evidence="17">Young leaves</tissue>
    </source>
</reference>
<keyword evidence="13" id="KW-0808">Transferase</keyword>
<keyword evidence="13" id="KW-0239">DNA-directed DNA polymerase</keyword>
<dbReference type="STRING" id="57577.A0A2K3LAP2"/>
<keyword evidence="4" id="KW-0540">Nuclease</keyword>
<evidence type="ECO:0000313" key="17">
    <source>
        <dbReference type="EMBL" id="PNX75607.1"/>
    </source>
</evidence>
<dbReference type="GO" id="GO:0004519">
    <property type="term" value="F:endonuclease activity"/>
    <property type="evidence" value="ECO:0007669"/>
    <property type="project" value="UniProtKB-KW"/>
</dbReference>
<feature type="domain" description="Integrase catalytic" evidence="16">
    <location>
        <begin position="157"/>
        <end position="232"/>
    </location>
</feature>
<gene>
    <name evidence="17" type="ORF">L195_g031546</name>
</gene>
<evidence type="ECO:0000256" key="3">
    <source>
        <dbReference type="ARBA" id="ARBA00022670"/>
    </source>
</evidence>
<evidence type="ECO:0000256" key="4">
    <source>
        <dbReference type="ARBA" id="ARBA00022722"/>
    </source>
</evidence>
<keyword evidence="10" id="KW-0460">Magnesium</keyword>